<evidence type="ECO:0000313" key="4">
    <source>
        <dbReference type="EMBL" id="CAL6075822.1"/>
    </source>
</evidence>
<dbReference type="SUPFAM" id="SSF52058">
    <property type="entry name" value="L domain-like"/>
    <property type="match status" value="1"/>
</dbReference>
<evidence type="ECO:0000313" key="3">
    <source>
        <dbReference type="EMBL" id="CAI9915887.1"/>
    </source>
</evidence>
<accession>A0AA86NA61</accession>
<reference evidence="4 5" key="2">
    <citation type="submission" date="2024-07" db="EMBL/GenBank/DDBJ databases">
        <authorList>
            <person name="Akdeniz Z."/>
        </authorList>
    </citation>
    <scope>NUCLEOTIDE SEQUENCE [LARGE SCALE GENOMIC DNA]</scope>
</reference>
<dbReference type="PANTHER" id="PTHR46652">
    <property type="entry name" value="LEUCINE-RICH REPEAT AND IQ DOMAIN-CONTAINING PROTEIN 1-RELATED"/>
    <property type="match status" value="1"/>
</dbReference>
<evidence type="ECO:0000256" key="2">
    <source>
        <dbReference type="ARBA" id="ARBA00022737"/>
    </source>
</evidence>
<proteinExistence type="predicted"/>
<organism evidence="3">
    <name type="scientific">Hexamita inflata</name>
    <dbReference type="NCBI Taxonomy" id="28002"/>
    <lineage>
        <taxon>Eukaryota</taxon>
        <taxon>Metamonada</taxon>
        <taxon>Diplomonadida</taxon>
        <taxon>Hexamitidae</taxon>
        <taxon>Hexamitinae</taxon>
        <taxon>Hexamita</taxon>
    </lineage>
</organism>
<dbReference type="AlphaFoldDB" id="A0AA86NA61"/>
<dbReference type="Pfam" id="PF12799">
    <property type="entry name" value="LRR_4"/>
    <property type="match status" value="1"/>
</dbReference>
<dbReference type="EMBL" id="CATOUU010000082">
    <property type="protein sequence ID" value="CAI9915887.1"/>
    <property type="molecule type" value="Genomic_DNA"/>
</dbReference>
<reference evidence="3" key="1">
    <citation type="submission" date="2023-06" db="EMBL/GenBank/DDBJ databases">
        <authorList>
            <person name="Kurt Z."/>
        </authorList>
    </citation>
    <scope>NUCLEOTIDE SEQUENCE</scope>
</reference>
<protein>
    <submittedName>
        <fullName evidence="3">Partial</fullName>
    </submittedName>
</protein>
<dbReference type="InterPro" id="IPR032675">
    <property type="entry name" value="LRR_dom_sf"/>
</dbReference>
<name>A0AA86NA61_9EUKA</name>
<evidence type="ECO:0000256" key="1">
    <source>
        <dbReference type="ARBA" id="ARBA00022614"/>
    </source>
</evidence>
<dbReference type="Proteomes" id="UP001642409">
    <property type="component" value="Unassembled WGS sequence"/>
</dbReference>
<dbReference type="Gene3D" id="3.80.10.10">
    <property type="entry name" value="Ribonuclease Inhibitor"/>
    <property type="match status" value="1"/>
</dbReference>
<gene>
    <name evidence="3" type="ORF">HINF_LOCUS3532</name>
    <name evidence="4" type="ORF">HINF_LOCUS57393</name>
</gene>
<keyword evidence="5" id="KW-1185">Reference proteome</keyword>
<comment type="caution">
    <text evidence="3">The sequence shown here is derived from an EMBL/GenBank/DDBJ whole genome shotgun (WGS) entry which is preliminary data.</text>
</comment>
<evidence type="ECO:0000313" key="5">
    <source>
        <dbReference type="Proteomes" id="UP001642409"/>
    </source>
</evidence>
<dbReference type="InterPro" id="IPR050836">
    <property type="entry name" value="SDS22/Internalin_LRR"/>
</dbReference>
<dbReference type="PROSITE" id="PS51450">
    <property type="entry name" value="LRR"/>
    <property type="match status" value="1"/>
</dbReference>
<dbReference type="PANTHER" id="PTHR46652:SF3">
    <property type="entry name" value="LEUCINE-RICH REPEAT-CONTAINING PROTEIN 9"/>
    <property type="match status" value="1"/>
</dbReference>
<dbReference type="InterPro" id="IPR001611">
    <property type="entry name" value="Leu-rich_rpt"/>
</dbReference>
<dbReference type="EMBL" id="CAXDID020000316">
    <property type="protein sequence ID" value="CAL6075822.1"/>
    <property type="molecule type" value="Genomic_DNA"/>
</dbReference>
<sequence length="408" mass="47458">MDSSQNLESSEDVHEDIIRYYMEKYHFLIDSSSEHITEQYLIDELKNQIVDNKLTIEENNELKNTEFLNDFEIEELNIIECQNIILQLNHNTIKKLELDHCRIQCSDDFQLPNLESLSLIDDQFENKATFFQSIGMFKNLKEVMLCDFFDVDLNMIPQQLTDLQLLSCDLTNIELLTQFTYLTNLDLAGNGKIDIRPLSTMRQLTVLGLCQCGLKNVDSLKFLVQLKDLNISCNYSYNNDQQIQSLDIHSLQYLKQLTQLNLTYCYLVDVSCLKPLSNLKSLDIAQNNIVYLEPLKDLKQLEFLSIWGNCIQDTSVLNNHPNFNFYNMDDQKQPDKQLIAEANKLRDINVQISQLRNITKLDSSLKSKMTWQSQKVCQFLYQIHNAHNQFSESVASLFQLVITSEGLQ</sequence>
<keyword evidence="2" id="KW-0677">Repeat</keyword>
<dbReference type="InterPro" id="IPR025875">
    <property type="entry name" value="Leu-rich_rpt_4"/>
</dbReference>
<keyword evidence="1" id="KW-0433">Leucine-rich repeat</keyword>